<dbReference type="PANTHER" id="PTHR11203">
    <property type="entry name" value="CLEAVAGE AND POLYADENYLATION SPECIFICITY FACTOR FAMILY MEMBER"/>
    <property type="match status" value="1"/>
</dbReference>
<dbReference type="InterPro" id="IPR011108">
    <property type="entry name" value="RMMBL"/>
</dbReference>
<dbReference type="InterPro" id="IPR036866">
    <property type="entry name" value="RibonucZ/Hydroxyglut_hydro"/>
</dbReference>
<dbReference type="Pfam" id="PF00753">
    <property type="entry name" value="Lactamase_B"/>
    <property type="match status" value="1"/>
</dbReference>
<dbReference type="SMART" id="SM00849">
    <property type="entry name" value="Lactamase_B"/>
    <property type="match status" value="1"/>
</dbReference>
<dbReference type="Gene3D" id="3.40.50.10890">
    <property type="match status" value="1"/>
</dbReference>
<dbReference type="Gene3D" id="3.60.15.10">
    <property type="entry name" value="Ribonuclease Z/Hydroxyacylglutathione hydrolase-like"/>
    <property type="match status" value="1"/>
</dbReference>
<dbReference type="SUPFAM" id="SSF56281">
    <property type="entry name" value="Metallo-hydrolase/oxidoreductase"/>
    <property type="match status" value="1"/>
</dbReference>
<evidence type="ECO:0000259" key="3">
    <source>
        <dbReference type="SMART" id="SM01027"/>
    </source>
</evidence>
<keyword evidence="1 4" id="KW-0378">Hydrolase</keyword>
<protein>
    <submittedName>
        <fullName evidence="4">Ribonuclease</fullName>
        <ecNumber evidence="4">3.1.-.-</ecNumber>
    </submittedName>
</protein>
<dbReference type="EC" id="3.1.-.-" evidence="4"/>
<dbReference type="InterPro" id="IPR001279">
    <property type="entry name" value="Metallo-B-lactamas"/>
</dbReference>
<dbReference type="Pfam" id="PF07521">
    <property type="entry name" value="RMMBL"/>
    <property type="match status" value="1"/>
</dbReference>
<gene>
    <name evidence="4" type="ORF">GALL_303600</name>
</gene>
<dbReference type="InterPro" id="IPR022712">
    <property type="entry name" value="Beta_Casp"/>
</dbReference>
<dbReference type="PANTHER" id="PTHR11203:SF37">
    <property type="entry name" value="INTEGRATOR COMPLEX SUBUNIT 11"/>
    <property type="match status" value="1"/>
</dbReference>
<accession>A0A1J5R6X1</accession>
<evidence type="ECO:0000256" key="1">
    <source>
        <dbReference type="ARBA" id="ARBA00022801"/>
    </source>
</evidence>
<dbReference type="SMART" id="SM01027">
    <property type="entry name" value="Beta-Casp"/>
    <property type="match status" value="1"/>
</dbReference>
<dbReference type="AlphaFoldDB" id="A0A1J5R6X1"/>
<dbReference type="Pfam" id="PF10996">
    <property type="entry name" value="Beta-Casp"/>
    <property type="match status" value="1"/>
</dbReference>
<feature type="domain" description="Metallo-beta-lactamase" evidence="2">
    <location>
        <begin position="13"/>
        <end position="229"/>
    </location>
</feature>
<name>A0A1J5R6X1_9ZZZZ</name>
<dbReference type="GO" id="GO:0004521">
    <property type="term" value="F:RNA endonuclease activity"/>
    <property type="evidence" value="ECO:0007669"/>
    <property type="project" value="TreeGrafter"/>
</dbReference>
<feature type="domain" description="Beta-Casp" evidence="3">
    <location>
        <begin position="250"/>
        <end position="376"/>
    </location>
</feature>
<evidence type="ECO:0000259" key="2">
    <source>
        <dbReference type="SMART" id="SM00849"/>
    </source>
</evidence>
<organism evidence="4">
    <name type="scientific">mine drainage metagenome</name>
    <dbReference type="NCBI Taxonomy" id="410659"/>
    <lineage>
        <taxon>unclassified sequences</taxon>
        <taxon>metagenomes</taxon>
        <taxon>ecological metagenomes</taxon>
    </lineage>
</organism>
<comment type="caution">
    <text evidence="4">The sequence shown here is derived from an EMBL/GenBank/DDBJ whole genome shotgun (WGS) entry which is preliminary data.</text>
</comment>
<reference evidence="4" key="1">
    <citation type="submission" date="2016-10" db="EMBL/GenBank/DDBJ databases">
        <title>Sequence of Gallionella enrichment culture.</title>
        <authorList>
            <person name="Poehlein A."/>
            <person name="Muehling M."/>
            <person name="Daniel R."/>
        </authorList>
    </citation>
    <scope>NUCLEOTIDE SEQUENCE</scope>
</reference>
<dbReference type="CDD" id="cd16295">
    <property type="entry name" value="TTHA0252-CPSF-like_MBL-fold"/>
    <property type="match status" value="1"/>
</dbReference>
<evidence type="ECO:0000313" key="4">
    <source>
        <dbReference type="EMBL" id="OIQ87788.1"/>
    </source>
</evidence>
<dbReference type="InterPro" id="IPR050698">
    <property type="entry name" value="MBL"/>
</dbReference>
<dbReference type="EMBL" id="MLJW01000404">
    <property type="protein sequence ID" value="OIQ87788.1"/>
    <property type="molecule type" value="Genomic_DNA"/>
</dbReference>
<proteinExistence type="predicted"/>
<dbReference type="GO" id="GO:0016787">
    <property type="term" value="F:hydrolase activity"/>
    <property type="evidence" value="ECO:0007669"/>
    <property type="project" value="UniProtKB-KW"/>
</dbReference>
<sequence length="461" mass="50949">MKITFYGAAGEVTGSCYLVDTGEVRFLVDCGMFQGGREADLKNQRFPSFDPASIDFVLLTHAHIDHSGMLPRLAAQGFTAAILATQATRELLDVMLRDSAHIQAKETEWAERHPSHNHHEPVPPLYTVADVDRAMALIETVAYGREYHPHASVACCFQDAGHILGSAIIEVRAGGKKVVFSGDLGQPGRPILRSPTVIEDADVVLIESTYGNRLHKNLDDTLDEFVHAIDDTLHRKHGNVIMPAFTVGRSQEILYLLTELTRQRRLHNLKIYVDSPMALAATEITMKHIELFNQEAQKLVAWGRERRHEMPDIRFVQEVAESIALNDIRSGAIIISASGMCDAGRIKHHLNHNLGRRECSIVFTGFQAVGTLGRRLVDGAKLVRLFGEEVVVRADIYTIGGLSAHADQTGLLSWLEGFRQPPGQTFVVHGEAATAALFSGLIKERLGWNVRVPAELETVNL</sequence>